<dbReference type="AlphaFoldDB" id="A0A0A8ZA09"/>
<sequence>MTRVPAFYFFTGNISNHVQFILLSILDLFFC</sequence>
<accession>A0A0A8ZA09</accession>
<protein>
    <submittedName>
        <fullName evidence="1">Uncharacterized protein</fullName>
    </submittedName>
</protein>
<name>A0A0A8ZA09_ARUDO</name>
<reference evidence="1" key="1">
    <citation type="submission" date="2014-09" db="EMBL/GenBank/DDBJ databases">
        <authorList>
            <person name="Magalhaes I.L.F."/>
            <person name="Oliveira U."/>
            <person name="Santos F.R."/>
            <person name="Vidigal T.H.D.A."/>
            <person name="Brescovit A.D."/>
            <person name="Santos A.J."/>
        </authorList>
    </citation>
    <scope>NUCLEOTIDE SEQUENCE</scope>
    <source>
        <tissue evidence="1">Shoot tissue taken approximately 20 cm above the soil surface</tissue>
    </source>
</reference>
<organism evidence="1">
    <name type="scientific">Arundo donax</name>
    <name type="common">Giant reed</name>
    <name type="synonym">Donax arundinaceus</name>
    <dbReference type="NCBI Taxonomy" id="35708"/>
    <lineage>
        <taxon>Eukaryota</taxon>
        <taxon>Viridiplantae</taxon>
        <taxon>Streptophyta</taxon>
        <taxon>Embryophyta</taxon>
        <taxon>Tracheophyta</taxon>
        <taxon>Spermatophyta</taxon>
        <taxon>Magnoliopsida</taxon>
        <taxon>Liliopsida</taxon>
        <taxon>Poales</taxon>
        <taxon>Poaceae</taxon>
        <taxon>PACMAD clade</taxon>
        <taxon>Arundinoideae</taxon>
        <taxon>Arundineae</taxon>
        <taxon>Arundo</taxon>
    </lineage>
</organism>
<dbReference type="EMBL" id="GBRH01266198">
    <property type="protein sequence ID" value="JAD31697.1"/>
    <property type="molecule type" value="Transcribed_RNA"/>
</dbReference>
<evidence type="ECO:0000313" key="1">
    <source>
        <dbReference type="EMBL" id="JAD31697.1"/>
    </source>
</evidence>
<reference evidence="1" key="2">
    <citation type="journal article" date="2015" name="Data Brief">
        <title>Shoot transcriptome of the giant reed, Arundo donax.</title>
        <authorList>
            <person name="Barrero R.A."/>
            <person name="Guerrero F.D."/>
            <person name="Moolhuijzen P."/>
            <person name="Goolsby J.A."/>
            <person name="Tidwell J."/>
            <person name="Bellgard S.E."/>
            <person name="Bellgard M.I."/>
        </authorList>
    </citation>
    <scope>NUCLEOTIDE SEQUENCE</scope>
    <source>
        <tissue evidence="1">Shoot tissue taken approximately 20 cm above the soil surface</tissue>
    </source>
</reference>
<proteinExistence type="predicted"/>